<evidence type="ECO:0000313" key="2">
    <source>
        <dbReference type="EMBL" id="PIC03889.1"/>
    </source>
</evidence>
<proteinExistence type="predicted"/>
<reference evidence="2 3" key="1">
    <citation type="submission" date="2017-10" db="EMBL/GenBank/DDBJ databases">
        <title>Draft genome sequence of Anoxybacillus flavithermus KU2-6-11 from caldera Uzon (Russia:Kamchtka).</title>
        <authorList>
            <person name="Korzhuk A.V."/>
            <person name="Rozanov A.S."/>
            <person name="Bryanskaya A.V."/>
            <person name="Peltek S.E."/>
        </authorList>
    </citation>
    <scope>NUCLEOTIDE SEQUENCE [LARGE SCALE GENOMIC DNA]</scope>
    <source>
        <strain evidence="2 3">KU2-6_11</strain>
    </source>
</reference>
<dbReference type="Gene3D" id="3.20.20.140">
    <property type="entry name" value="Metal-dependent hydrolases"/>
    <property type="match status" value="1"/>
</dbReference>
<protein>
    <recommendedName>
        <fullName evidence="4">ATPase involved in DNA repair</fullName>
    </recommendedName>
</protein>
<sequence>MKHLLNSQGSYWRKWDLHIHSPASVLNSEYRGDWEKYICTLENLKDISVIGITDYYSIEGYKRVKQYKEAGRLQNIDLVLPNIEMRLNITTYKDRPINIHIIFSPEVDDLIETYFLQDLEFEYQGNRYKCIENDLITLGERFLVNDFSKEKALYEGMKQFKVSLDELKKVLKNHENRFKDQYIVVIPNSSVDGNSGNKDDSFRAMRNELYHFAHAIFSSSPRDRQHFLGEGHFTEEQIIKQYGKLMPCLHGSDAHNFDQIGNPSENRFMWIKAEPSFEGLLQILYEPKNRVVIQQEHPDQKYDYDVISSVKFDHSDFIDREIKLNPGLNAIIGGKSSGKSLLLYKIAQAVSYEEIGIREQDNLWKNPYKDTFIEKINFEVKWRNGEISKYGENKKIGNVTYIPQMYINALSEDTANQVLQGKIREILFQDEENKKYLEKNDQRISGLKQEINRLIIELFENYDQMSELKKELEKIGKKETIQREKEKWQQLLQEKIKVASLTEKDEEDMKEKEKSKDQIIKKIQSLEYYKNKDDKLSNDLNLILEMFNSKMETIIDQYKENTELLDELRLSINSSFVMAQNKIAQNIEKYVKEIELANKELSEIETSLSYLIEKMKGVSEIKVLKDRIAEQVSYLNELERKEKVMTELTRKNSKIKDDIIDRYQKIFDIKQEIKHYFNSKDYFSNLKLQAYICFKNIDFNQLFMGAFNKRGKLFNIFPNCYAKGVFDEESDGFIFSEEKFTESIKYLLETVLFMEDNKLKKSYTKKKAIEELLNPDFVDVIFDIEKDGDRLSQMSPGKRGLILLELFLDMSNDKHPILIDQPEDNLDNRTISTELVRIIREKSQERQIIIVTHNANLVVLADAENVIVANQDKTLNENDSHRFEYVNGALECDFDDGTNKISGKGIKTHVCEILEGGKMAFEKRERKYRF</sequence>
<gene>
    <name evidence="2" type="ORF">CS060_12705</name>
</gene>
<evidence type="ECO:0008006" key="4">
    <source>
        <dbReference type="Google" id="ProtNLM"/>
    </source>
</evidence>
<dbReference type="InterPro" id="IPR016195">
    <property type="entry name" value="Pol/histidinol_Pase-like"/>
</dbReference>
<organism evidence="2 3">
    <name type="scientific">Anoxybacillus flavithermus</name>
    <dbReference type="NCBI Taxonomy" id="33934"/>
    <lineage>
        <taxon>Bacteria</taxon>
        <taxon>Bacillati</taxon>
        <taxon>Bacillota</taxon>
        <taxon>Bacilli</taxon>
        <taxon>Bacillales</taxon>
        <taxon>Anoxybacillaceae</taxon>
        <taxon>Anoxybacillus</taxon>
    </lineage>
</organism>
<dbReference type="SUPFAM" id="SSF52540">
    <property type="entry name" value="P-loop containing nucleoside triphosphate hydrolases"/>
    <property type="match status" value="2"/>
</dbReference>
<comment type="caution">
    <text evidence="2">The sequence shown here is derived from an EMBL/GenBank/DDBJ whole genome shotgun (WGS) entry which is preliminary data.</text>
</comment>
<dbReference type="Proteomes" id="UP000230559">
    <property type="component" value="Unassembled WGS sequence"/>
</dbReference>
<dbReference type="Gene3D" id="3.40.50.300">
    <property type="entry name" value="P-loop containing nucleotide triphosphate hydrolases"/>
    <property type="match status" value="2"/>
</dbReference>
<evidence type="ECO:0000256" key="1">
    <source>
        <dbReference type="SAM" id="Coils"/>
    </source>
</evidence>
<dbReference type="RefSeq" id="WP_099669026.1">
    <property type="nucleotide sequence ID" value="NZ_PEDM01000040.1"/>
</dbReference>
<dbReference type="SUPFAM" id="SSF89550">
    <property type="entry name" value="PHP domain-like"/>
    <property type="match status" value="1"/>
</dbReference>
<evidence type="ECO:0000313" key="3">
    <source>
        <dbReference type="Proteomes" id="UP000230559"/>
    </source>
</evidence>
<dbReference type="InterPro" id="IPR027417">
    <property type="entry name" value="P-loop_NTPase"/>
</dbReference>
<feature type="coiled-coil region" evidence="1">
    <location>
        <begin position="437"/>
        <end position="475"/>
    </location>
</feature>
<feature type="coiled-coil region" evidence="1">
    <location>
        <begin position="580"/>
        <end position="658"/>
    </location>
</feature>
<dbReference type="InterPro" id="IPR054787">
    <property type="entry name" value="TrlF_ATPase"/>
</dbReference>
<keyword evidence="1" id="KW-0175">Coiled coil</keyword>
<dbReference type="AlphaFoldDB" id="A0A2G5RMI0"/>
<dbReference type="NCBIfam" id="NF045780">
    <property type="entry name" value="TrlF_fam_ATP"/>
    <property type="match status" value="1"/>
</dbReference>
<dbReference type="EMBL" id="PEDM01000040">
    <property type="protein sequence ID" value="PIC03889.1"/>
    <property type="molecule type" value="Genomic_DNA"/>
</dbReference>
<accession>A0A2G5RMI0</accession>
<name>A0A2G5RMI0_9BACL</name>